<dbReference type="SUPFAM" id="SSF52743">
    <property type="entry name" value="Subtilisin-like"/>
    <property type="match status" value="1"/>
</dbReference>
<keyword evidence="2" id="KW-0134">Cell wall</keyword>
<dbReference type="PROSITE" id="PS51892">
    <property type="entry name" value="SUBTILASE"/>
    <property type="match status" value="1"/>
</dbReference>
<dbReference type="PANTHER" id="PTHR43806">
    <property type="entry name" value="PEPTIDASE S8"/>
    <property type="match status" value="1"/>
</dbReference>
<dbReference type="InterPro" id="IPR023827">
    <property type="entry name" value="Peptidase_S8_Asp-AS"/>
</dbReference>
<proteinExistence type="inferred from homology"/>
<dbReference type="InterPro" id="IPR000209">
    <property type="entry name" value="Peptidase_S8/S53_dom"/>
</dbReference>
<dbReference type="SUPFAM" id="SSF52025">
    <property type="entry name" value="PA domain"/>
    <property type="match status" value="1"/>
</dbReference>
<evidence type="ECO:0000256" key="8">
    <source>
        <dbReference type="PIRSR" id="PIRSR615500-1"/>
    </source>
</evidence>
<keyword evidence="3" id="KW-0964">Secreted</keyword>
<dbReference type="RefSeq" id="WP_184249184.1">
    <property type="nucleotide sequence ID" value="NZ_BAAACU010000006.1"/>
</dbReference>
<dbReference type="PROSITE" id="PS00138">
    <property type="entry name" value="SUBTILASE_SER"/>
    <property type="match status" value="1"/>
</dbReference>
<dbReference type="Pfam" id="PF02225">
    <property type="entry name" value="PA"/>
    <property type="match status" value="1"/>
</dbReference>
<evidence type="ECO:0000259" key="11">
    <source>
        <dbReference type="Pfam" id="PF00082"/>
    </source>
</evidence>
<dbReference type="InterPro" id="IPR015500">
    <property type="entry name" value="Peptidase_S8_subtilisin-rel"/>
</dbReference>
<evidence type="ECO:0000256" key="9">
    <source>
        <dbReference type="PROSITE-ProRule" id="PRU01240"/>
    </source>
</evidence>
<dbReference type="EC" id="3.4.21.-" evidence="13"/>
<feature type="active site" description="Charge relay system" evidence="8 9">
    <location>
        <position position="119"/>
    </location>
</feature>
<dbReference type="InterPro" id="IPR046450">
    <property type="entry name" value="PA_dom_sf"/>
</dbReference>
<dbReference type="InterPro" id="IPR050131">
    <property type="entry name" value="Peptidase_S8_subtilisin-like"/>
</dbReference>
<feature type="active site" description="Charge relay system" evidence="8 9">
    <location>
        <position position="443"/>
    </location>
</feature>
<dbReference type="Gene3D" id="3.50.30.30">
    <property type="match status" value="1"/>
</dbReference>
<dbReference type="GO" id="GO:0006508">
    <property type="term" value="P:proteolysis"/>
    <property type="evidence" value="ECO:0007669"/>
    <property type="project" value="UniProtKB-KW"/>
</dbReference>
<keyword evidence="7 9" id="KW-0720">Serine protease</keyword>
<evidence type="ECO:0000313" key="13">
    <source>
        <dbReference type="EMBL" id="MBB6513643.1"/>
    </source>
</evidence>
<dbReference type="Pfam" id="PF00082">
    <property type="entry name" value="Peptidase_S8"/>
    <property type="match status" value="1"/>
</dbReference>
<dbReference type="PANTHER" id="PTHR43806:SF65">
    <property type="entry name" value="SERINE PROTEASE APRX"/>
    <property type="match status" value="1"/>
</dbReference>
<evidence type="ECO:0000256" key="5">
    <source>
        <dbReference type="ARBA" id="ARBA00022729"/>
    </source>
</evidence>
<dbReference type="PRINTS" id="PR00723">
    <property type="entry name" value="SUBTILISIN"/>
</dbReference>
<evidence type="ECO:0000256" key="7">
    <source>
        <dbReference type="ARBA" id="ARBA00022825"/>
    </source>
</evidence>
<keyword evidence="14" id="KW-1185">Reference proteome</keyword>
<evidence type="ECO:0000313" key="14">
    <source>
        <dbReference type="Proteomes" id="UP000572212"/>
    </source>
</evidence>
<evidence type="ECO:0000256" key="6">
    <source>
        <dbReference type="ARBA" id="ARBA00022801"/>
    </source>
</evidence>
<evidence type="ECO:0000256" key="2">
    <source>
        <dbReference type="ARBA" id="ARBA00022512"/>
    </source>
</evidence>
<dbReference type="PROSITE" id="PS00137">
    <property type="entry name" value="SUBTILASE_HIS"/>
    <property type="match status" value="1"/>
</dbReference>
<dbReference type="InterPro" id="IPR036852">
    <property type="entry name" value="Peptidase_S8/S53_dom_sf"/>
</dbReference>
<dbReference type="InterPro" id="IPR023828">
    <property type="entry name" value="Peptidase_S8_Ser-AS"/>
</dbReference>
<evidence type="ECO:0000256" key="3">
    <source>
        <dbReference type="ARBA" id="ARBA00022525"/>
    </source>
</evidence>
<reference evidence="13 14" key="1">
    <citation type="submission" date="2020-08" db="EMBL/GenBank/DDBJ databases">
        <title>Genomic Encyclopedia of Type Strains, Phase IV (KMG-IV): sequencing the most valuable type-strain genomes for metagenomic binning, comparative biology and taxonomic classification.</title>
        <authorList>
            <person name="Goeker M."/>
        </authorList>
    </citation>
    <scope>NUCLEOTIDE SEQUENCE [LARGE SCALE GENOMIC DNA]</scope>
    <source>
        <strain evidence="13 14">DSM 11805</strain>
    </source>
</reference>
<feature type="active site" description="Charge relay system" evidence="8 9">
    <location>
        <position position="159"/>
    </location>
</feature>
<comment type="caution">
    <text evidence="13">The sequence shown here is derived from an EMBL/GenBank/DDBJ whole genome shotgun (WGS) entry which is preliminary data.</text>
</comment>
<evidence type="ECO:0000259" key="12">
    <source>
        <dbReference type="Pfam" id="PF02225"/>
    </source>
</evidence>
<dbReference type="Gene3D" id="3.40.50.200">
    <property type="entry name" value="Peptidase S8/S53 domain"/>
    <property type="match status" value="1"/>
</dbReference>
<dbReference type="InterPro" id="IPR022398">
    <property type="entry name" value="Peptidase_S8_His-AS"/>
</dbReference>
<keyword evidence="4 9" id="KW-0645">Protease</keyword>
<dbReference type="EMBL" id="JACHON010000014">
    <property type="protein sequence ID" value="MBB6513643.1"/>
    <property type="molecule type" value="Genomic_DNA"/>
</dbReference>
<comment type="similarity">
    <text evidence="1 9 10">Belongs to the peptidase S8 family.</text>
</comment>
<dbReference type="Proteomes" id="UP000572212">
    <property type="component" value="Unassembled WGS sequence"/>
</dbReference>
<dbReference type="PROSITE" id="PS00136">
    <property type="entry name" value="SUBTILASE_ASP"/>
    <property type="match status" value="1"/>
</dbReference>
<dbReference type="CDD" id="cd07474">
    <property type="entry name" value="Peptidases_S8_subtilisin_Vpr-like"/>
    <property type="match status" value="1"/>
</dbReference>
<keyword evidence="6 9" id="KW-0378">Hydrolase</keyword>
<sequence length="702" mass="77484">MMVLLSSMILFFNAITLQEEIPLIIEVEDNPHEIAKNIEAYHPSITILAIYDTVFQGVAIEASPRDLKQLQRTISYKKTYPVREYKTQETNNINNSVPFIMEHVSSHWTGKGVKVGVIDTGVDYTHPDLRLNYRGGYDLVDFDGDPMETTIEEGIPTTHGTHVAGIIAANGQMKGIAPDAELYAYRALGPGGTGTSVQVMAAIEQAVKDGMDVINLSLGNTINGPDWPTSVAVNRATEEGIAVVIANGNSGPNQWTVGSPASADQVISVGASTPPLELPYFYEPFSKKRIDVLPLQGAPPFTLNKANQIIQSPLEDEQLPRNSIVLYERGETPFAEMVLEAQEKGAEAVFIMNNEEGMFQGGVDARVEIPVAAISKEDGEWLKNQPENRYIEQKVEIVQDTVTDFSSRGPVTVNWNIKPDVVAPGASILSTIPGGYDSYNGTSMAAPHVAGVVALLKQAHPDWTVEQLKAALASTATPLDNALPIDQGAGKINVEAAINADTLVYNNFLHFGKVESPLERKKFQVEVENLSDEEMTYRFQHPENDPAIRFYLPASFTLKPNERKKISVEAAIQTNRAQSMEQGYLFLNDIPLPYLLLTEEADIPQAMGLEWGMEPINGTIQYQFYLVENANKITVDLYDARTFAYNGEIITLKDVTQGVIEGELEAEKLPPPGEYIANITIETDKEIFSYQEIFSYYEEEEE</sequence>
<dbReference type="InterPro" id="IPR034213">
    <property type="entry name" value="S8_Vpr-like"/>
</dbReference>
<organism evidence="13 14">
    <name type="scientific">Gracilibacillus halotolerans</name>
    <dbReference type="NCBI Taxonomy" id="74386"/>
    <lineage>
        <taxon>Bacteria</taxon>
        <taxon>Bacillati</taxon>
        <taxon>Bacillota</taxon>
        <taxon>Bacilli</taxon>
        <taxon>Bacillales</taxon>
        <taxon>Bacillaceae</taxon>
        <taxon>Gracilibacillus</taxon>
    </lineage>
</organism>
<evidence type="ECO:0000256" key="1">
    <source>
        <dbReference type="ARBA" id="ARBA00011073"/>
    </source>
</evidence>
<keyword evidence="5" id="KW-0732">Signal</keyword>
<name>A0A841RPU4_9BACI</name>
<evidence type="ECO:0000256" key="4">
    <source>
        <dbReference type="ARBA" id="ARBA00022670"/>
    </source>
</evidence>
<feature type="domain" description="Peptidase S8/S53" evidence="11">
    <location>
        <begin position="110"/>
        <end position="490"/>
    </location>
</feature>
<evidence type="ECO:0000256" key="10">
    <source>
        <dbReference type="RuleBase" id="RU003355"/>
    </source>
</evidence>
<accession>A0A841RPU4</accession>
<dbReference type="AlphaFoldDB" id="A0A841RPU4"/>
<protein>
    <submittedName>
        <fullName evidence="13">Minor extracellular serine protease Vpr</fullName>
        <ecNumber evidence="13">3.4.21.-</ecNumber>
    </submittedName>
</protein>
<dbReference type="InterPro" id="IPR003137">
    <property type="entry name" value="PA_domain"/>
</dbReference>
<gene>
    <name evidence="13" type="ORF">GGQ92_002457</name>
</gene>
<dbReference type="GO" id="GO:0004252">
    <property type="term" value="F:serine-type endopeptidase activity"/>
    <property type="evidence" value="ECO:0007669"/>
    <property type="project" value="UniProtKB-UniRule"/>
</dbReference>
<feature type="domain" description="PA" evidence="12">
    <location>
        <begin position="321"/>
        <end position="382"/>
    </location>
</feature>